<evidence type="ECO:0000256" key="3">
    <source>
        <dbReference type="ARBA" id="ARBA00022741"/>
    </source>
</evidence>
<feature type="domain" description="ABC transporter" evidence="6">
    <location>
        <begin position="53"/>
        <end position="276"/>
    </location>
</feature>
<dbReference type="InterPro" id="IPR003593">
    <property type="entry name" value="AAA+_ATPase"/>
</dbReference>
<evidence type="ECO:0000313" key="7">
    <source>
        <dbReference type="EMBL" id="MEJ8669626.1"/>
    </source>
</evidence>
<dbReference type="InterPro" id="IPR050683">
    <property type="entry name" value="Bact_Polysacc_Export_ATP-bd"/>
</dbReference>
<dbReference type="Proteomes" id="UP001376459">
    <property type="component" value="Unassembled WGS sequence"/>
</dbReference>
<protein>
    <submittedName>
        <fullName evidence="7">ABC transporter ATP-binding protein</fullName>
    </submittedName>
</protein>
<keyword evidence="3" id="KW-0547">Nucleotide-binding</keyword>
<dbReference type="PROSITE" id="PS50893">
    <property type="entry name" value="ABC_TRANSPORTER_2"/>
    <property type="match status" value="1"/>
</dbReference>
<comment type="similarity">
    <text evidence="1">Belongs to the ABC transporter superfamily.</text>
</comment>
<dbReference type="Gene3D" id="3.40.50.300">
    <property type="entry name" value="P-loop containing nucleotide triphosphate hydrolases"/>
    <property type="match status" value="1"/>
</dbReference>
<evidence type="ECO:0000313" key="8">
    <source>
        <dbReference type="Proteomes" id="UP001376459"/>
    </source>
</evidence>
<gene>
    <name evidence="7" type="ORF">WKI71_17875</name>
</gene>
<evidence type="ECO:0000256" key="4">
    <source>
        <dbReference type="ARBA" id="ARBA00022840"/>
    </source>
</evidence>
<evidence type="ECO:0000256" key="1">
    <source>
        <dbReference type="ARBA" id="ARBA00005417"/>
    </source>
</evidence>
<dbReference type="InterPro" id="IPR027417">
    <property type="entry name" value="P-loop_NTPase"/>
</dbReference>
<reference evidence="7 8" key="1">
    <citation type="submission" date="2024-03" db="EMBL/GenBank/DDBJ databases">
        <title>Novel Streptomyces species of biotechnological and ecological value are a feature of Machair soil.</title>
        <authorList>
            <person name="Prole J.R."/>
            <person name="Goodfellow M."/>
            <person name="Allenby N."/>
            <person name="Ward A.C."/>
        </authorList>
    </citation>
    <scope>NUCLEOTIDE SEQUENCE [LARGE SCALE GENOMIC DNA]</scope>
    <source>
        <strain evidence="7 8">MS1.AVA.1</strain>
    </source>
</reference>
<keyword evidence="2" id="KW-0813">Transport</keyword>
<evidence type="ECO:0000256" key="5">
    <source>
        <dbReference type="SAM" id="MobiDB-lite"/>
    </source>
</evidence>
<dbReference type="SMART" id="SM00382">
    <property type="entry name" value="AAA"/>
    <property type="match status" value="1"/>
</dbReference>
<dbReference type="InterPro" id="IPR017871">
    <property type="entry name" value="ABC_transporter-like_CS"/>
</dbReference>
<dbReference type="InterPro" id="IPR003439">
    <property type="entry name" value="ABC_transporter-like_ATP-bd"/>
</dbReference>
<sequence length="306" mass="33287">MTQEQVHQAQPAQQDQQLQQVPTVIADGVDIVYRVNGTGTGRGSATAALNRILRRKQTEKASGVRKVHAVKNVSFVAYRGEAIGLIGTNGSGKSTLLKAVAGLLPVENGRIYTDGQPSLLGVNAALMNDLTGERNVHLGGLAMGMSREQVKQRYEEIVDFSGINEKGDFITLPMRTYSSGMAARLRFSIAAAKDHDVLLIDEALATGDRSFQKRSEARIRELRKHAGTVFLVSHNNKSIRDTCDRVLWLERGELRMDGPTDDVLKEYEAFTGDKSAKPSPKPKPKPKPAPAAAPLLSQGSLLRHPS</sequence>
<accession>A0ABU8UMP9</accession>
<dbReference type="SUPFAM" id="SSF52540">
    <property type="entry name" value="P-loop containing nucleoside triphosphate hydrolases"/>
    <property type="match status" value="1"/>
</dbReference>
<proteinExistence type="inferred from homology"/>
<dbReference type="PANTHER" id="PTHR46743:SF2">
    <property type="entry name" value="TEICHOIC ACIDS EXPORT ATP-BINDING PROTEIN TAGH"/>
    <property type="match status" value="1"/>
</dbReference>
<keyword evidence="8" id="KW-1185">Reference proteome</keyword>
<dbReference type="GO" id="GO:0005524">
    <property type="term" value="F:ATP binding"/>
    <property type="evidence" value="ECO:0007669"/>
    <property type="project" value="UniProtKB-KW"/>
</dbReference>
<dbReference type="PANTHER" id="PTHR46743">
    <property type="entry name" value="TEICHOIC ACIDS EXPORT ATP-BINDING PROTEIN TAGH"/>
    <property type="match status" value="1"/>
</dbReference>
<comment type="caution">
    <text evidence="7">The sequence shown here is derived from an EMBL/GenBank/DDBJ whole genome shotgun (WGS) entry which is preliminary data.</text>
</comment>
<dbReference type="InterPro" id="IPR015860">
    <property type="entry name" value="ABC_transpr_TagH-like"/>
</dbReference>
<organism evidence="7 8">
    <name type="scientific">Streptomyces machairae</name>
    <dbReference type="NCBI Taxonomy" id="3134109"/>
    <lineage>
        <taxon>Bacteria</taxon>
        <taxon>Bacillati</taxon>
        <taxon>Actinomycetota</taxon>
        <taxon>Actinomycetes</taxon>
        <taxon>Kitasatosporales</taxon>
        <taxon>Streptomycetaceae</taxon>
        <taxon>Streptomyces</taxon>
    </lineage>
</organism>
<dbReference type="Pfam" id="PF00005">
    <property type="entry name" value="ABC_tran"/>
    <property type="match status" value="1"/>
</dbReference>
<feature type="region of interest" description="Disordered" evidence="5">
    <location>
        <begin position="269"/>
        <end position="306"/>
    </location>
</feature>
<dbReference type="EMBL" id="JBBKAK010000001">
    <property type="protein sequence ID" value="MEJ8669626.1"/>
    <property type="molecule type" value="Genomic_DNA"/>
</dbReference>
<dbReference type="CDD" id="cd03220">
    <property type="entry name" value="ABC_KpsT_Wzt"/>
    <property type="match status" value="1"/>
</dbReference>
<evidence type="ECO:0000259" key="6">
    <source>
        <dbReference type="PROSITE" id="PS50893"/>
    </source>
</evidence>
<dbReference type="PROSITE" id="PS00211">
    <property type="entry name" value="ABC_TRANSPORTER_1"/>
    <property type="match status" value="1"/>
</dbReference>
<keyword evidence="4 7" id="KW-0067">ATP-binding</keyword>
<evidence type="ECO:0000256" key="2">
    <source>
        <dbReference type="ARBA" id="ARBA00022448"/>
    </source>
</evidence>
<name>A0ABU8UMP9_9ACTN</name>